<dbReference type="InterPro" id="IPR016163">
    <property type="entry name" value="Ald_DH_C"/>
</dbReference>
<dbReference type="Proteomes" id="UP000773614">
    <property type="component" value="Unassembled WGS sequence"/>
</dbReference>
<dbReference type="FunFam" id="3.40.309.10:FF:000004">
    <property type="entry name" value="Succinate-semialdehyde dehydrogenase I"/>
    <property type="match status" value="1"/>
</dbReference>
<evidence type="ECO:0000313" key="7">
    <source>
        <dbReference type="Proteomes" id="UP000773614"/>
    </source>
</evidence>
<evidence type="ECO:0000256" key="3">
    <source>
        <dbReference type="PROSITE-ProRule" id="PRU10007"/>
    </source>
</evidence>
<organism evidence="6 7">
    <name type="scientific">Propylenella binzhouense</name>
    <dbReference type="NCBI Taxonomy" id="2555902"/>
    <lineage>
        <taxon>Bacteria</taxon>
        <taxon>Pseudomonadati</taxon>
        <taxon>Pseudomonadota</taxon>
        <taxon>Alphaproteobacteria</taxon>
        <taxon>Hyphomicrobiales</taxon>
        <taxon>Propylenellaceae</taxon>
        <taxon>Propylenella</taxon>
    </lineage>
</organism>
<dbReference type="Gene3D" id="3.40.309.10">
    <property type="entry name" value="Aldehyde Dehydrogenase, Chain A, domain 2"/>
    <property type="match status" value="1"/>
</dbReference>
<dbReference type="InterPro" id="IPR016161">
    <property type="entry name" value="Ald_DH/histidinol_DH"/>
</dbReference>
<feature type="domain" description="Aldehyde dehydrogenase" evidence="5">
    <location>
        <begin position="19"/>
        <end position="478"/>
    </location>
</feature>
<dbReference type="PANTHER" id="PTHR43353:SF5">
    <property type="entry name" value="SUCCINATE-SEMIALDEHYDE DEHYDROGENASE, MITOCHONDRIAL"/>
    <property type="match status" value="1"/>
</dbReference>
<dbReference type="GO" id="GO:0004777">
    <property type="term" value="F:succinate-semialdehyde dehydrogenase (NAD+) activity"/>
    <property type="evidence" value="ECO:0007669"/>
    <property type="project" value="TreeGrafter"/>
</dbReference>
<dbReference type="InterPro" id="IPR029510">
    <property type="entry name" value="Ald_DH_CS_GLU"/>
</dbReference>
<proteinExistence type="inferred from homology"/>
<dbReference type="InterPro" id="IPR015590">
    <property type="entry name" value="Aldehyde_DH_dom"/>
</dbReference>
<evidence type="ECO:0000256" key="1">
    <source>
        <dbReference type="ARBA" id="ARBA00009986"/>
    </source>
</evidence>
<sequence length="483" mass="51477">MKHAAFPNLPTQLFLGGEWRDASDGGTFDVDNPATGEVIATVASATVADGMAALDAAEKAFPAWAGLKPRERGEVLRKAFELIMAQKEELARLVTMENGKALPDSRAEIAYAAEFFRWSAEEAVRAIGDLYRGPSTGARIMVGHKPAGIAVLVTPWNYPAAMATRKIGPALAAGCPVVLKPASATPLTMLALMPIMEQAGLPKGIISVLPSRSTGKLVDALLHDPRVRVVSFTGSTEVGRTLLRSAADNIVNPAMELGGNAPLVVFDDADLDKAVEGAILAKMRNLGEACTAANRFYVHDRVHDAFAGKLAARMAAMKVGNGLEEGVEVGSLVNAETRDKVVELVEDAVARGAKVLTGGRPIEGGGYFYPPTVMVDVPEDARCFHEEIFGPVAALTRFSDEDEVVRRCNDTEYGLVAYVFTGDLKRGLAVSERLDFGMIGLNRGLVSDPAAPFGGMKQSGIGREGAHHGIMEFLETQYISVEW</sequence>
<comment type="similarity">
    <text evidence="1 4">Belongs to the aldehyde dehydrogenase family.</text>
</comment>
<accession>A0A964T7S5</accession>
<dbReference type="PROSITE" id="PS00687">
    <property type="entry name" value="ALDEHYDE_DEHYDR_GLU"/>
    <property type="match status" value="1"/>
</dbReference>
<reference evidence="6" key="1">
    <citation type="submission" date="2019-03" db="EMBL/GenBank/DDBJ databases">
        <title>Afifella sp. nov., isolated from activated sludge.</title>
        <authorList>
            <person name="Li Q."/>
            <person name="Liu Y."/>
        </authorList>
    </citation>
    <scope>NUCLEOTIDE SEQUENCE</scope>
    <source>
        <strain evidence="6">L72</strain>
    </source>
</reference>
<dbReference type="FunFam" id="3.40.605.10:FF:000007">
    <property type="entry name" value="NAD/NADP-dependent betaine aldehyde dehydrogenase"/>
    <property type="match status" value="1"/>
</dbReference>
<keyword evidence="2 4" id="KW-0560">Oxidoreductase</keyword>
<evidence type="ECO:0000256" key="2">
    <source>
        <dbReference type="ARBA" id="ARBA00023002"/>
    </source>
</evidence>
<dbReference type="CDD" id="cd07103">
    <property type="entry name" value="ALDH_F5_SSADH_GabD"/>
    <property type="match status" value="1"/>
</dbReference>
<keyword evidence="7" id="KW-1185">Reference proteome</keyword>
<dbReference type="EMBL" id="SPKJ01000122">
    <property type="protein sequence ID" value="MYZ50108.1"/>
    <property type="molecule type" value="Genomic_DNA"/>
</dbReference>
<feature type="active site" evidence="3">
    <location>
        <position position="256"/>
    </location>
</feature>
<evidence type="ECO:0000259" key="5">
    <source>
        <dbReference type="Pfam" id="PF00171"/>
    </source>
</evidence>
<evidence type="ECO:0000256" key="4">
    <source>
        <dbReference type="RuleBase" id="RU003345"/>
    </source>
</evidence>
<dbReference type="Gene3D" id="3.40.605.10">
    <property type="entry name" value="Aldehyde Dehydrogenase, Chain A, domain 1"/>
    <property type="match status" value="1"/>
</dbReference>
<dbReference type="InterPro" id="IPR016162">
    <property type="entry name" value="Ald_DH_N"/>
</dbReference>
<dbReference type="OrthoDB" id="9812625at2"/>
<name>A0A964T7S5_9HYPH</name>
<dbReference type="Pfam" id="PF00171">
    <property type="entry name" value="Aldedh"/>
    <property type="match status" value="1"/>
</dbReference>
<dbReference type="PANTHER" id="PTHR43353">
    <property type="entry name" value="SUCCINATE-SEMIALDEHYDE DEHYDROGENASE, MITOCHONDRIAL"/>
    <property type="match status" value="1"/>
</dbReference>
<dbReference type="RefSeq" id="WP_161142439.1">
    <property type="nucleotide sequence ID" value="NZ_SPKJ01000122.1"/>
</dbReference>
<dbReference type="SUPFAM" id="SSF53720">
    <property type="entry name" value="ALDH-like"/>
    <property type="match status" value="1"/>
</dbReference>
<dbReference type="InterPro" id="IPR050740">
    <property type="entry name" value="Aldehyde_DH_Superfamily"/>
</dbReference>
<protein>
    <submittedName>
        <fullName evidence="6">NAD-dependent succinate-semialdehyde dehydrogenase</fullName>
    </submittedName>
</protein>
<gene>
    <name evidence="6" type="ORF">E4O86_20590</name>
</gene>
<evidence type="ECO:0000313" key="6">
    <source>
        <dbReference type="EMBL" id="MYZ50108.1"/>
    </source>
</evidence>
<comment type="caution">
    <text evidence="6">The sequence shown here is derived from an EMBL/GenBank/DDBJ whole genome shotgun (WGS) entry which is preliminary data.</text>
</comment>
<dbReference type="GO" id="GO:0009450">
    <property type="term" value="P:gamma-aminobutyric acid catabolic process"/>
    <property type="evidence" value="ECO:0007669"/>
    <property type="project" value="TreeGrafter"/>
</dbReference>
<dbReference type="AlphaFoldDB" id="A0A964T7S5"/>